<keyword evidence="7" id="KW-1185">Reference proteome</keyword>
<evidence type="ECO:0000259" key="5">
    <source>
        <dbReference type="Pfam" id="PF10017"/>
    </source>
</evidence>
<evidence type="ECO:0000259" key="4">
    <source>
        <dbReference type="Pfam" id="PF03781"/>
    </source>
</evidence>
<dbReference type="InterPro" id="IPR051128">
    <property type="entry name" value="EgtD_Methyltrsf_superfamily"/>
</dbReference>
<dbReference type="Proteomes" id="UP000310189">
    <property type="component" value="Unassembled WGS sequence"/>
</dbReference>
<gene>
    <name evidence="6" type="ORF">E3P99_01648</name>
</gene>
<dbReference type="Gene3D" id="3.40.50.150">
    <property type="entry name" value="Vaccinia Virus protein VP39"/>
    <property type="match status" value="1"/>
</dbReference>
<dbReference type="InterPro" id="IPR019257">
    <property type="entry name" value="MeTrfase_dom"/>
</dbReference>
<feature type="domain" description="Histidine-specific methyltransferase SAM-dependent" evidence="5">
    <location>
        <begin position="45"/>
        <end position="176"/>
    </location>
</feature>
<protein>
    <recommendedName>
        <fullName evidence="8">Histidine-specific methyltransferase SAM-dependent domain-containing protein</fullName>
    </recommendedName>
</protein>
<evidence type="ECO:0000313" key="7">
    <source>
        <dbReference type="Proteomes" id="UP000310189"/>
    </source>
</evidence>
<dbReference type="InterPro" id="IPR016187">
    <property type="entry name" value="CTDL_fold"/>
</dbReference>
<name>A0A4T0FPC6_9BASI</name>
<feature type="domain" description="Sulfatase-modifying factor enzyme-like" evidence="4">
    <location>
        <begin position="682"/>
        <end position="882"/>
    </location>
</feature>
<evidence type="ECO:0000256" key="1">
    <source>
        <dbReference type="ARBA" id="ARBA00022603"/>
    </source>
</evidence>
<dbReference type="Pfam" id="PF10017">
    <property type="entry name" value="Methyltransf_33"/>
    <property type="match status" value="2"/>
</dbReference>
<evidence type="ECO:0000256" key="3">
    <source>
        <dbReference type="SAM" id="MobiDB-lite"/>
    </source>
</evidence>
<reference evidence="6 7" key="1">
    <citation type="submission" date="2019-03" db="EMBL/GenBank/DDBJ databases">
        <title>Sequencing 23 genomes of Wallemia ichthyophaga.</title>
        <authorList>
            <person name="Gostincar C."/>
        </authorList>
    </citation>
    <scope>NUCLEOTIDE SEQUENCE [LARGE SCALE GENOMIC DNA]</scope>
    <source>
        <strain evidence="6 7">EXF-5753</strain>
    </source>
</reference>
<dbReference type="Gene3D" id="3.90.1580.10">
    <property type="entry name" value="paralog of FGE (formylglycine-generating enzyme)"/>
    <property type="match status" value="1"/>
</dbReference>
<accession>A0A4T0FPC6</accession>
<dbReference type="GO" id="GO:0032259">
    <property type="term" value="P:methylation"/>
    <property type="evidence" value="ECO:0007669"/>
    <property type="project" value="UniProtKB-KW"/>
</dbReference>
<proteinExistence type="predicted"/>
<evidence type="ECO:0000313" key="6">
    <source>
        <dbReference type="EMBL" id="TIA90301.1"/>
    </source>
</evidence>
<evidence type="ECO:0008006" key="8">
    <source>
        <dbReference type="Google" id="ProtNLM"/>
    </source>
</evidence>
<dbReference type="InterPro" id="IPR042095">
    <property type="entry name" value="SUMF_sf"/>
</dbReference>
<sequence>MSKNSSTIHNLSTELAIDPDFSLKSLSTALSNDKIDSESTSLPYTKTIPTLLLYDNKGLQIYDEITQGDFYYPFWKELEILRDNKDEIATKLFNSKNAGTVIELGAGSLRKTQYLLQAMNKLSSSNKDGDTNYLALDLDRLELERTLAEMETQQLDNDVNLAGLCGTYDMCFDWLSEKLRRDSGETSDIATDSSTPLTSIDRKSSSSDLDEAVPARKPSIPTPPSSPGLTSIDKNSLNSTYSVLGDDKNPLSFWHLGSSIGNFDRSGAVSFLQTVKNSLRPGFDTLLVGLDKRNDGKVIKRAYDDEYGVTERFIMNGLSHASRILAPYNNNNDKLLDDKFEYVSVYDEEKGRHEAYYKAKEGFSITLPSINALGEITDGVQQVHIQKDELLNVEWSYKYSDDEAISLFRAAGLRVVHNWSDSANMYGLWLVERPSFNLLPPNLPQWASSARNMSSLQGVPAASDWTEMWQCWDTIMGMVPDSMLHRKPIDLRHIVLFYFGHIPAFLDIYISRQFGQPLTNDHFKEIFERGIDPSMEDPNICHDHSAVPANEADWPTLEEVLEFDMTTRQRLLNIYADIDLGKLHLDRRLARVLHMTYEHMVMHAETLLYMLIQKCEDINAPAGFVMPDWKALAKQWNKEESHQSKQSNQVLSFPKCTVTLGHNDAESSDSEHANDAPDSHEYGWDCEHPATVHAVDAFRVDAVPIRNKEYREWLEGSGRAHRPASWVVREGDGDGEGDVIKIRTLYGMVDFAVAQHWPVQDSLEMLEEFARDKGGRIPTEAELKVLSEYGHTGNDHAAANVSFANWHPVPPKQATELQRGHNGGVWEWTSTPFERLDGYEASSLYPGYSSDFFDGKHFTVAGASYATAGRVAERASFRNWYQKP</sequence>
<dbReference type="InterPro" id="IPR029063">
    <property type="entry name" value="SAM-dependent_MTases_sf"/>
</dbReference>
<feature type="compositionally biased region" description="Basic and acidic residues" evidence="3">
    <location>
        <begin position="663"/>
        <end position="682"/>
    </location>
</feature>
<feature type="domain" description="Histidine-specific methyltransferase SAM-dependent" evidence="5">
    <location>
        <begin position="247"/>
        <end position="432"/>
    </location>
</feature>
<dbReference type="EMBL" id="SPNW01000020">
    <property type="protein sequence ID" value="TIA90301.1"/>
    <property type="molecule type" value="Genomic_DNA"/>
</dbReference>
<organism evidence="6 7">
    <name type="scientific">Wallemia hederae</name>
    <dbReference type="NCBI Taxonomy" id="1540922"/>
    <lineage>
        <taxon>Eukaryota</taxon>
        <taxon>Fungi</taxon>
        <taxon>Dikarya</taxon>
        <taxon>Basidiomycota</taxon>
        <taxon>Wallemiomycotina</taxon>
        <taxon>Wallemiomycetes</taxon>
        <taxon>Wallemiales</taxon>
        <taxon>Wallemiaceae</taxon>
        <taxon>Wallemia</taxon>
    </lineage>
</organism>
<keyword evidence="1" id="KW-0489">Methyltransferase</keyword>
<dbReference type="PANTHER" id="PTHR43397:SF1">
    <property type="entry name" value="ERGOTHIONEINE BIOSYNTHESIS PROTEIN 1"/>
    <property type="match status" value="1"/>
</dbReference>
<feature type="region of interest" description="Disordered" evidence="3">
    <location>
        <begin position="183"/>
        <end position="233"/>
    </location>
</feature>
<dbReference type="AlphaFoldDB" id="A0A4T0FPC6"/>
<evidence type="ECO:0000256" key="2">
    <source>
        <dbReference type="ARBA" id="ARBA00022679"/>
    </source>
</evidence>
<feature type="region of interest" description="Disordered" evidence="3">
    <location>
        <begin position="662"/>
        <end position="682"/>
    </location>
</feature>
<comment type="caution">
    <text evidence="6">The sequence shown here is derived from an EMBL/GenBank/DDBJ whole genome shotgun (WGS) entry which is preliminary data.</text>
</comment>
<dbReference type="InterPro" id="IPR005532">
    <property type="entry name" value="SUMF_dom"/>
</dbReference>
<dbReference type="PANTHER" id="PTHR43397">
    <property type="entry name" value="ERGOTHIONEINE BIOSYNTHESIS PROTEIN 1"/>
    <property type="match status" value="1"/>
</dbReference>
<dbReference type="GO" id="GO:0008168">
    <property type="term" value="F:methyltransferase activity"/>
    <property type="evidence" value="ECO:0007669"/>
    <property type="project" value="UniProtKB-KW"/>
</dbReference>
<dbReference type="SUPFAM" id="SSF56436">
    <property type="entry name" value="C-type lectin-like"/>
    <property type="match status" value="1"/>
</dbReference>
<keyword evidence="2" id="KW-0808">Transferase</keyword>
<dbReference type="OrthoDB" id="659at2759"/>
<feature type="compositionally biased region" description="Polar residues" evidence="3">
    <location>
        <begin position="186"/>
        <end position="198"/>
    </location>
</feature>
<dbReference type="Pfam" id="PF03781">
    <property type="entry name" value="FGE-sulfatase"/>
    <property type="match status" value="1"/>
</dbReference>